<accession>A0A5D8YZV8</accession>
<protein>
    <submittedName>
        <fullName evidence="3">GAF domain-containing protein</fullName>
    </submittedName>
</protein>
<dbReference type="Proteomes" id="UP000323164">
    <property type="component" value="Unassembled WGS sequence"/>
</dbReference>
<sequence>MHDHMHPLRAQAPRDRATEIAAATGDECPSGHAPAPSGRTALSRRCGRGRASLLAPDARPGVIPPFEMPVEAARIRIPRPDDDAMSEHQRQRDLDTYRIVDSLPEAAYDDIVRLASRLCDAPIASISLVDRDRQWFKARIGLATEQTSRDIAFCDHAVREPELLFEVPDTAADERFADNPLVTGSTGLRFYAGMPLVTPNGTAVGTVCVMDRAPRQLDDAQREALASLARITMNLLESRRQLLDARREVALDTPPEAASTAACYSLVIVEIQSYAAVVQQRGHRIVENALQQCEHALERILQPGESLNRVSGAQEFVLTLEGEVPAERLRQIEQLADATASALGVHAVAAAATSGSATESPLAVFERADEELTRRKNARINLQDAEIASL</sequence>
<evidence type="ECO:0000313" key="3">
    <source>
        <dbReference type="EMBL" id="TZF87957.1"/>
    </source>
</evidence>
<comment type="caution">
    <text evidence="3">The sequence shown here is derived from an EMBL/GenBank/DDBJ whole genome shotgun (WGS) entry which is preliminary data.</text>
</comment>
<dbReference type="InterPro" id="IPR000160">
    <property type="entry name" value="GGDEF_dom"/>
</dbReference>
<proteinExistence type="predicted"/>
<evidence type="ECO:0000313" key="4">
    <source>
        <dbReference type="Proteomes" id="UP000323164"/>
    </source>
</evidence>
<dbReference type="InterPro" id="IPR003018">
    <property type="entry name" value="GAF"/>
</dbReference>
<dbReference type="Pfam" id="PF01590">
    <property type="entry name" value="GAF"/>
    <property type="match status" value="1"/>
</dbReference>
<keyword evidence="4" id="KW-1185">Reference proteome</keyword>
<organism evidence="3 4">
    <name type="scientific">Cognatilysobacter lacus</name>
    <dbReference type="NCBI Taxonomy" id="1643323"/>
    <lineage>
        <taxon>Bacteria</taxon>
        <taxon>Pseudomonadati</taxon>
        <taxon>Pseudomonadota</taxon>
        <taxon>Gammaproteobacteria</taxon>
        <taxon>Lysobacterales</taxon>
        <taxon>Lysobacteraceae</taxon>
        <taxon>Cognatilysobacter</taxon>
    </lineage>
</organism>
<dbReference type="InterPro" id="IPR029016">
    <property type="entry name" value="GAF-like_dom_sf"/>
</dbReference>
<dbReference type="PANTHER" id="PTHR43102:SF2">
    <property type="entry name" value="GAF DOMAIN-CONTAINING PROTEIN"/>
    <property type="match status" value="1"/>
</dbReference>
<reference evidence="3 4" key="1">
    <citation type="submission" date="2019-08" db="EMBL/GenBank/DDBJ databases">
        <title>Draft genome sequence of Lysobacter sp. UKS-15.</title>
        <authorList>
            <person name="Im W.-T."/>
        </authorList>
    </citation>
    <scope>NUCLEOTIDE SEQUENCE [LARGE SCALE GENOMIC DNA]</scope>
    <source>
        <strain evidence="3 4">UKS-15</strain>
    </source>
</reference>
<dbReference type="SUPFAM" id="SSF55073">
    <property type="entry name" value="Nucleotide cyclase"/>
    <property type="match status" value="1"/>
</dbReference>
<dbReference type="EMBL" id="VTRV01000121">
    <property type="protein sequence ID" value="TZF87957.1"/>
    <property type="molecule type" value="Genomic_DNA"/>
</dbReference>
<dbReference type="SUPFAM" id="SSF55781">
    <property type="entry name" value="GAF domain-like"/>
    <property type="match status" value="1"/>
</dbReference>
<dbReference type="InterPro" id="IPR043128">
    <property type="entry name" value="Rev_trsase/Diguanyl_cyclase"/>
</dbReference>
<dbReference type="Gene3D" id="3.30.70.270">
    <property type="match status" value="1"/>
</dbReference>
<dbReference type="InterPro" id="IPR029787">
    <property type="entry name" value="Nucleotide_cyclase"/>
</dbReference>
<gene>
    <name evidence="3" type="ORF">FW784_10490</name>
</gene>
<dbReference type="OrthoDB" id="9803824at2"/>
<dbReference type="Gene3D" id="3.30.450.40">
    <property type="match status" value="1"/>
</dbReference>
<dbReference type="SMART" id="SM00065">
    <property type="entry name" value="GAF"/>
    <property type="match status" value="1"/>
</dbReference>
<feature type="domain" description="GAF" evidence="2">
    <location>
        <begin position="103"/>
        <end position="246"/>
    </location>
</feature>
<feature type="region of interest" description="Disordered" evidence="1">
    <location>
        <begin position="23"/>
        <end position="44"/>
    </location>
</feature>
<dbReference type="Pfam" id="PF00990">
    <property type="entry name" value="GGDEF"/>
    <property type="match status" value="1"/>
</dbReference>
<evidence type="ECO:0000259" key="2">
    <source>
        <dbReference type="SMART" id="SM00065"/>
    </source>
</evidence>
<dbReference type="AlphaFoldDB" id="A0A5D8YZV8"/>
<name>A0A5D8YZV8_9GAMM</name>
<evidence type="ECO:0000256" key="1">
    <source>
        <dbReference type="SAM" id="MobiDB-lite"/>
    </source>
</evidence>
<dbReference type="PANTHER" id="PTHR43102">
    <property type="entry name" value="SLR1143 PROTEIN"/>
    <property type="match status" value="1"/>
</dbReference>